<name>A0ABP9ZED8_9FUNG</name>
<dbReference type="CDD" id="cd13983">
    <property type="entry name" value="STKc_WNK"/>
    <property type="match status" value="1"/>
</dbReference>
<dbReference type="Gene3D" id="1.10.510.10">
    <property type="entry name" value="Transferase(Phosphotransferase) domain 1"/>
    <property type="match status" value="1"/>
</dbReference>
<dbReference type="PROSITE" id="PS00108">
    <property type="entry name" value="PROTEIN_KINASE_ST"/>
    <property type="match status" value="1"/>
</dbReference>
<accession>A0ABP9ZED8</accession>
<comment type="caution">
    <text evidence="4">The sequence shown here is derived from an EMBL/GenBank/DDBJ whole genome shotgun (WGS) entry which is preliminary data.</text>
</comment>
<evidence type="ECO:0000259" key="3">
    <source>
        <dbReference type="PROSITE" id="PS50011"/>
    </source>
</evidence>
<reference evidence="4 5" key="1">
    <citation type="submission" date="2024-04" db="EMBL/GenBank/DDBJ databases">
        <title>genome sequences of Mucor flavus KT1a and Helicostylum pulchrum KT1b strains isolated from the surface of a dry-aged beef.</title>
        <authorList>
            <person name="Toyotome T."/>
            <person name="Hosono M."/>
            <person name="Torimaru M."/>
            <person name="Fukuda K."/>
            <person name="Mikami N."/>
        </authorList>
    </citation>
    <scope>NUCLEOTIDE SEQUENCE [LARGE SCALE GENOMIC DNA]</scope>
    <source>
        <strain evidence="4 5">KT1a</strain>
    </source>
</reference>
<evidence type="ECO:0000313" key="5">
    <source>
        <dbReference type="Proteomes" id="UP001473302"/>
    </source>
</evidence>
<dbReference type="InterPro" id="IPR050588">
    <property type="entry name" value="WNK_Ser-Thr_kinase"/>
</dbReference>
<dbReference type="Gene3D" id="3.10.20.90">
    <property type="entry name" value="Phosphatidylinositol 3-kinase Catalytic Subunit, Chain A, domain 1"/>
    <property type="match status" value="1"/>
</dbReference>
<feature type="domain" description="Protein kinase" evidence="3">
    <location>
        <begin position="1773"/>
        <end position="2025"/>
    </location>
</feature>
<dbReference type="SUPFAM" id="SSF53067">
    <property type="entry name" value="Actin-like ATPase domain"/>
    <property type="match status" value="1"/>
</dbReference>
<dbReference type="SMART" id="SM00220">
    <property type="entry name" value="S_TKc"/>
    <property type="match status" value="1"/>
</dbReference>
<keyword evidence="1" id="KW-0175">Coiled coil</keyword>
<dbReference type="Gene3D" id="3.30.200.20">
    <property type="entry name" value="Phosphorylase Kinase, domain 1"/>
    <property type="match status" value="1"/>
</dbReference>
<feature type="region of interest" description="Disordered" evidence="2">
    <location>
        <begin position="2308"/>
        <end position="2333"/>
    </location>
</feature>
<gene>
    <name evidence="4" type="ORF">MFLAVUS_010950</name>
</gene>
<organism evidence="4 5">
    <name type="scientific">Mucor flavus</name>
    <dbReference type="NCBI Taxonomy" id="439312"/>
    <lineage>
        <taxon>Eukaryota</taxon>
        <taxon>Fungi</taxon>
        <taxon>Fungi incertae sedis</taxon>
        <taxon>Mucoromycota</taxon>
        <taxon>Mucoromycotina</taxon>
        <taxon>Mucoromycetes</taxon>
        <taxon>Mucorales</taxon>
        <taxon>Mucorineae</taxon>
        <taxon>Mucoraceae</taxon>
        <taxon>Mucor</taxon>
    </lineage>
</organism>
<dbReference type="EMBL" id="BAABUK010000042">
    <property type="protein sequence ID" value="GAA5817404.1"/>
    <property type="molecule type" value="Genomic_DNA"/>
</dbReference>
<evidence type="ECO:0000313" key="4">
    <source>
        <dbReference type="EMBL" id="GAA5817404.1"/>
    </source>
</evidence>
<dbReference type="SUPFAM" id="SSF56112">
    <property type="entry name" value="Protein kinase-like (PK-like)"/>
    <property type="match status" value="1"/>
</dbReference>
<dbReference type="InterPro" id="IPR000719">
    <property type="entry name" value="Prot_kinase_dom"/>
</dbReference>
<dbReference type="InterPro" id="IPR008271">
    <property type="entry name" value="Ser/Thr_kinase_AS"/>
</dbReference>
<feature type="compositionally biased region" description="Pro residues" evidence="2">
    <location>
        <begin position="2314"/>
        <end position="2333"/>
    </location>
</feature>
<dbReference type="InterPro" id="IPR005024">
    <property type="entry name" value="Snf7_fam"/>
</dbReference>
<dbReference type="InterPro" id="IPR011009">
    <property type="entry name" value="Kinase-like_dom_sf"/>
</dbReference>
<feature type="coiled-coil region" evidence="1">
    <location>
        <begin position="2120"/>
        <end position="2175"/>
    </location>
</feature>
<dbReference type="InterPro" id="IPR043129">
    <property type="entry name" value="ATPase_NBD"/>
</dbReference>
<keyword evidence="5" id="KW-1185">Reference proteome</keyword>
<dbReference type="Pfam" id="PF00069">
    <property type="entry name" value="Pkinase"/>
    <property type="match status" value="1"/>
</dbReference>
<sequence>MSTGFDLYNYIINIGTTFSGSCFSYIKDEKSIVHVIKWPEQKPDDKFEKTPTACLYSKPDHTLLKWGKSAIDHITAIPNDPDVLLVDQFKLKLHTIFQNYRINNNQLTREEKQYWNAAVDYLREIYRYTCHQLIQTVLPRKASEKDFRFVLTVPATWVAEDNACMRLIAIEAGLVKASDPNERLVIINEAFAASLFCEREFCIRTEGHTKKLVKGQRYLICDAGGGTVDLATYECTDTGVEQKGHCQLALESGGCCGSTILDQNMEHYLRDQVFLGGVSDSTLKLLVEQFIKEIKHYFGGETGRNNYIAPPTTTANVQQTESMDDATTLTTTDDTVMKDVQENDYNYEQDYSDHSDNEQEEMEEDESCYDEDEVYMDQDIFSEDDFIQDLSPTDYVYFTLPPYDESIIPSVIESLHTTGNIVRHAEITQLRIKNTDISKFVFDPVVENVMSLARKQIRKSHTTIETMFLLGGLGQSPYLYKKLHYEFITCINAIQHLIVPEDGYRASMRGGIYHGIDCINIIPKDQAKISTYQHSEEPVFIEKFDLLVGIDIDLFDLTATFGFLTLKKLAFVTLNDTFKELLKSKNLSQKYGFSREFKFDSERFIQSNFNHIVDTASEDLSLLMVHGTNGNNLYYQCLIKAFIHQLHEWIQNDYEELYPEKKWQPNDVRYCISVAAQSTKNLKSEQFNILNETPMSILKRDLLKKLTERDQLFRPKDVIEVHSNICQLFDYKARLHVNKEEKILKIHILKFASEIGMVKGADISQKYIAWVGISSKSCSDYPYFDIICEDFESKGMDDISRVKSWINLMINKNQETEKIQTLTLNFKLFSRQVPVKELESTGPLLPAVGPNIYWELESIGPTEVSRNIDTGNYTVEALLKNLAGMIDFMGPHVRSYINRNVVPNRPSVTHTLGDLFLIPGTDELMFMQLPLYSVVNKAGLLYAIQRFKHHEITSEQIQNILITPWIIYRLIYTIKDACVPYITNPPQTLYLFLNVETGLKRFYSILSFFLKKTFGEKFNFSFYGSVHYARHVACLAHGVNTKVLRKLTRVTEQRYAVHILCHDLKKQDNTAQHMYSRLFKKRNTKDDEKKDRNCRKKEDAYDEVLYTTLKGAFSLLHSLIGLNVPISSIVPNYNPFLQFKVPYECSIAIVLYASREAESSNNTISNNSFRKLHRFIFPIKDVSKPIEISCKVEKYELIFTVKQDDYEADYKYFDLKVTTDRLQSLYSDFSKLKTLNPYGYEANVNYWRAVILNCNLHGYLTTKEYSCFIDRSEISELFYRPGKGMPLCLDHVMVYMVEKTHDLLTQREFEKKYPLSLHTLDWFRWIYNKPLQWLIPQTASHLYIVLPTIAEYAKIIIQQHYKKPLCSSLDNLFTFSEFKQSYDTIPCFQETIIRLSDLDIWMILRYLHHHYGVDLAETANTMGSSSTVIKFADRNEVERVKAKITSNDKAVINLKIACTMLHRQVDELQVKSEEFLLLSRQHFKNERKPQAAYMLKKKKQIDDILDGRLKTLETMETILLKIEASQNDLQVVQAFNMGAESLRVLLNDKNLSSIDETIEKVQDSLQDQKQVEEAMTVANQQVMDAYLPAVDEQELEQELNELERNQVSLTKPINTESELSRLQNVLSTLNRPAQQICILTTSRVAIDSYYVGKRLEIKMTSSNEEIVRKNKQMSSDNQHVSFSSDNSTYEEQSSELNYTNYYAPLSQTYNSNDNNIPSTLEEQQNHYTNYPTRTSFQHRMDNYNIPTPNEINDESVSHDSEKVVEVSPNERYVKLNTLLGKGAYKVVYKAIDREEGYEVAWNTMQAMQSPNNKDLEHEIQILKSVRHPNIIAFHDAWYGENEFVFITELMTSGTLREYIRKLAPLPNLKIIKRWSRQILKGLAYLHGHNPPIIHRDIKCDNIFINGAHGEVKIGDMGTAEMKLGKKYTVIGTPEFMAPEMYEEQGYNEKVDIYAFGMCLLEMATGEYPYGECKNAAQIYKKVSAGVKPACLLKVQNPEVLGVIENCLSNEDERMSAQEILEHSFLAVEPDVVLLAADPDNVHLTLQVVFKGMDKLSVKFDFNVETDTAEEVVREMIEEQVLPERYQHHITKEINRILRDIDKPTESEQAEQVRRSVWRRESDIRNELDRTREELNQATDRVLEIEQKCDSFESRARAAETRYRDAVRNLRELEELKSPLTEEDLIKRPLLSEALASLSIHSGNTASPTSHGLNTPEEREKLVSHILDEYSDDTDISVFVTDCALASHRGTDKAHEWARKLQNQDIMTVGDLRDLHDEDWAGIGLTVFALRALKNMLKGKKLAAVQLQQQQAYPASPPPPPLAQSSPPPPSSLG</sequence>
<dbReference type="PROSITE" id="PS50011">
    <property type="entry name" value="PROTEIN_KINASE_DOM"/>
    <property type="match status" value="1"/>
</dbReference>
<dbReference type="Gene3D" id="3.30.420.40">
    <property type="match status" value="1"/>
</dbReference>
<dbReference type="Proteomes" id="UP001473302">
    <property type="component" value="Unassembled WGS sequence"/>
</dbReference>
<protein>
    <recommendedName>
        <fullName evidence="3">Protein kinase domain-containing protein</fullName>
    </recommendedName>
</protein>
<dbReference type="Pfam" id="PF25880">
    <property type="entry name" value="WHD_CHMP7_1st"/>
    <property type="match status" value="1"/>
</dbReference>
<dbReference type="PANTHER" id="PTHR13902">
    <property type="entry name" value="SERINE/THREONINE-PROTEIN KINASE WNK WITH NO LYSINE -RELATED"/>
    <property type="match status" value="1"/>
</dbReference>
<proteinExistence type="predicted"/>
<dbReference type="Pfam" id="PF03357">
    <property type="entry name" value="Snf7"/>
    <property type="match status" value="1"/>
</dbReference>
<evidence type="ECO:0000256" key="2">
    <source>
        <dbReference type="SAM" id="MobiDB-lite"/>
    </source>
</evidence>
<evidence type="ECO:0000256" key="1">
    <source>
        <dbReference type="SAM" id="Coils"/>
    </source>
</evidence>